<dbReference type="InterPro" id="IPR006603">
    <property type="entry name" value="PQ-loop_rpt"/>
</dbReference>
<feature type="transmembrane region" description="Helical" evidence="11">
    <location>
        <begin position="53"/>
        <end position="73"/>
    </location>
</feature>
<evidence type="ECO:0000256" key="4">
    <source>
        <dbReference type="ARBA" id="ARBA00022692"/>
    </source>
</evidence>
<keyword evidence="5" id="KW-0677">Repeat</keyword>
<dbReference type="PANTHER" id="PTHR13131">
    <property type="entry name" value="CYSTINOSIN"/>
    <property type="match status" value="1"/>
</dbReference>
<evidence type="ECO:0000256" key="9">
    <source>
        <dbReference type="ARBA" id="ARBA00023228"/>
    </source>
</evidence>
<comment type="similarity">
    <text evidence="2">Belongs to the cystinosin family.</text>
</comment>
<name>A0AAN6IYL2_EXODE</name>
<feature type="transmembrane region" description="Helical" evidence="11">
    <location>
        <begin position="12"/>
        <end position="33"/>
    </location>
</feature>
<feature type="transmembrane region" description="Helical" evidence="11">
    <location>
        <begin position="135"/>
        <end position="154"/>
    </location>
</feature>
<evidence type="ECO:0000313" key="12">
    <source>
        <dbReference type="EMBL" id="KAJ8996014.1"/>
    </source>
</evidence>
<proteinExistence type="inferred from homology"/>
<dbReference type="Proteomes" id="UP001161757">
    <property type="component" value="Unassembled WGS sequence"/>
</dbReference>
<dbReference type="GO" id="GO:0015184">
    <property type="term" value="F:L-cystine transmembrane transporter activity"/>
    <property type="evidence" value="ECO:0007669"/>
    <property type="project" value="TreeGrafter"/>
</dbReference>
<evidence type="ECO:0008006" key="14">
    <source>
        <dbReference type="Google" id="ProtNLM"/>
    </source>
</evidence>
<evidence type="ECO:0000256" key="11">
    <source>
        <dbReference type="SAM" id="Phobius"/>
    </source>
</evidence>
<keyword evidence="4 11" id="KW-0812">Transmembrane</keyword>
<keyword evidence="6" id="KW-0769">Symport</keyword>
<evidence type="ECO:0000256" key="3">
    <source>
        <dbReference type="ARBA" id="ARBA00022448"/>
    </source>
</evidence>
<dbReference type="GO" id="GO:0000324">
    <property type="term" value="C:fungal-type vacuole"/>
    <property type="evidence" value="ECO:0007669"/>
    <property type="project" value="TreeGrafter"/>
</dbReference>
<organism evidence="12 13">
    <name type="scientific">Exophiala dermatitidis</name>
    <name type="common">Black yeast-like fungus</name>
    <name type="synonym">Wangiella dermatitidis</name>
    <dbReference type="NCBI Taxonomy" id="5970"/>
    <lineage>
        <taxon>Eukaryota</taxon>
        <taxon>Fungi</taxon>
        <taxon>Dikarya</taxon>
        <taxon>Ascomycota</taxon>
        <taxon>Pezizomycotina</taxon>
        <taxon>Eurotiomycetes</taxon>
        <taxon>Chaetothyriomycetidae</taxon>
        <taxon>Chaetothyriales</taxon>
        <taxon>Herpotrichiellaceae</taxon>
        <taxon>Exophiala</taxon>
    </lineage>
</organism>
<evidence type="ECO:0000256" key="7">
    <source>
        <dbReference type="ARBA" id="ARBA00022989"/>
    </source>
</evidence>
<dbReference type="Pfam" id="PF04193">
    <property type="entry name" value="PQ-loop"/>
    <property type="match status" value="2"/>
</dbReference>
<dbReference type="AlphaFoldDB" id="A0AAN6IYL2"/>
<keyword evidence="3" id="KW-0813">Transport</keyword>
<evidence type="ECO:0000256" key="5">
    <source>
        <dbReference type="ARBA" id="ARBA00022737"/>
    </source>
</evidence>
<dbReference type="Gene3D" id="1.20.1280.290">
    <property type="match status" value="2"/>
</dbReference>
<evidence type="ECO:0000256" key="8">
    <source>
        <dbReference type="ARBA" id="ARBA00023136"/>
    </source>
</evidence>
<accession>A0AAN6IYL2</accession>
<reference evidence="12" key="1">
    <citation type="submission" date="2023-01" db="EMBL/GenBank/DDBJ databases">
        <title>Exophiala dermititidis isolated from Cystic Fibrosis Patient.</title>
        <authorList>
            <person name="Kurbessoian T."/>
            <person name="Crocker A."/>
            <person name="Murante D."/>
            <person name="Hogan D.A."/>
            <person name="Stajich J.E."/>
        </authorList>
    </citation>
    <scope>NUCLEOTIDE SEQUENCE</scope>
    <source>
        <strain evidence="12">Ex8</strain>
    </source>
</reference>
<keyword evidence="7 11" id="KW-1133">Transmembrane helix</keyword>
<dbReference type="NCBIfam" id="TIGR00951">
    <property type="entry name" value="2A43"/>
    <property type="match status" value="1"/>
</dbReference>
<keyword evidence="8 11" id="KW-0472">Membrane</keyword>
<comment type="caution">
    <text evidence="12">The sequence shown here is derived from an EMBL/GenBank/DDBJ whole genome shotgun (WGS) entry which is preliminary data.</text>
</comment>
<gene>
    <name evidence="12" type="ORF">HRR80_000759</name>
</gene>
<evidence type="ECO:0000256" key="2">
    <source>
        <dbReference type="ARBA" id="ARBA00006855"/>
    </source>
</evidence>
<comment type="catalytic activity">
    <reaction evidence="10">
        <text>L-cystine(out) + H(+)(out) = L-cystine(in) + H(+)(in)</text>
        <dbReference type="Rhea" id="RHEA:66172"/>
        <dbReference type="ChEBI" id="CHEBI:15378"/>
        <dbReference type="ChEBI" id="CHEBI:35491"/>
    </reaction>
    <physiologicalReaction direction="left-to-right" evidence="10">
        <dbReference type="Rhea" id="RHEA:66173"/>
    </physiologicalReaction>
</comment>
<dbReference type="SMART" id="SM00679">
    <property type="entry name" value="CTNS"/>
    <property type="match status" value="2"/>
</dbReference>
<dbReference type="GO" id="GO:0015293">
    <property type="term" value="F:symporter activity"/>
    <property type="evidence" value="ECO:0007669"/>
    <property type="project" value="UniProtKB-KW"/>
</dbReference>
<feature type="transmembrane region" description="Helical" evidence="11">
    <location>
        <begin position="204"/>
        <end position="223"/>
    </location>
</feature>
<sequence length="289" mass="32554">MFPTGNDRRANGWKVLSGLLGWIYTISWSASFYPQPWMNWKRRSTSGLAIDFPTLNVLGFFCYTISTCSFLYSPTIRAQYAARHPASPEPTVRFNDVAFGVHALVMVLLTYSQFFQWPWYLHVSSNQRASGPVLGIVWGSIVAIVALVILVMSYSGWQRQDPQDWAWIDVVYALEYVKLICTLVKYIPQAWVNYKRKSTQGWSILQILFDITGGVLSLLQLVIDASLQDDWSGITGNPLKLGLSNISIAFDLLFIVQHYLLYPGLVDPSVRTEGSPQQPLLTSDGDDSP</sequence>
<dbReference type="EMBL" id="JAJGCB010000001">
    <property type="protein sequence ID" value="KAJ8996014.1"/>
    <property type="molecule type" value="Genomic_DNA"/>
</dbReference>
<protein>
    <recommendedName>
        <fullName evidence="14">Cystinosin</fullName>
    </recommendedName>
</protein>
<keyword evidence="9" id="KW-0458">Lysosome</keyword>
<dbReference type="FunFam" id="1.20.1280.290:FF:000016">
    <property type="entry name" value="Cystinosin homolog"/>
    <property type="match status" value="1"/>
</dbReference>
<evidence type="ECO:0000313" key="13">
    <source>
        <dbReference type="Proteomes" id="UP001161757"/>
    </source>
</evidence>
<feature type="transmembrane region" description="Helical" evidence="11">
    <location>
        <begin position="94"/>
        <end position="115"/>
    </location>
</feature>
<evidence type="ECO:0000256" key="10">
    <source>
        <dbReference type="ARBA" id="ARBA00048473"/>
    </source>
</evidence>
<dbReference type="InterPro" id="IPR005282">
    <property type="entry name" value="LC_transporter"/>
</dbReference>
<dbReference type="GO" id="GO:0005774">
    <property type="term" value="C:vacuolar membrane"/>
    <property type="evidence" value="ECO:0007669"/>
    <property type="project" value="TreeGrafter"/>
</dbReference>
<dbReference type="PANTHER" id="PTHR13131:SF5">
    <property type="entry name" value="CYSTINOSIN"/>
    <property type="match status" value="1"/>
</dbReference>
<evidence type="ECO:0000256" key="6">
    <source>
        <dbReference type="ARBA" id="ARBA00022847"/>
    </source>
</evidence>
<comment type="subcellular location">
    <subcellularLocation>
        <location evidence="1">Lysosome membrane</location>
        <topology evidence="1">Multi-pass membrane protein</topology>
    </subcellularLocation>
</comment>
<evidence type="ECO:0000256" key="1">
    <source>
        <dbReference type="ARBA" id="ARBA00004155"/>
    </source>
</evidence>